<dbReference type="SMART" id="SM00082">
    <property type="entry name" value="LRRCT"/>
    <property type="match status" value="2"/>
</dbReference>
<dbReference type="SUPFAM" id="SSF52200">
    <property type="entry name" value="Toll/Interleukin receptor TIR domain"/>
    <property type="match status" value="1"/>
</dbReference>
<keyword evidence="8" id="KW-0675">Receptor</keyword>
<dbReference type="GO" id="GO:0007165">
    <property type="term" value="P:signal transduction"/>
    <property type="evidence" value="ECO:0007669"/>
    <property type="project" value="InterPro"/>
</dbReference>
<keyword evidence="7 9" id="KW-0472">Membrane</keyword>
<dbReference type="InterPro" id="IPR001611">
    <property type="entry name" value="Leu-rich_rpt"/>
</dbReference>
<protein>
    <recommendedName>
        <fullName evidence="10">TIR domain-containing protein</fullName>
    </recommendedName>
</protein>
<accession>A0A1B0CQQ9</accession>
<dbReference type="AlphaFoldDB" id="A0A1B0CQQ9"/>
<dbReference type="Proteomes" id="UP000092461">
    <property type="component" value="Unassembled WGS sequence"/>
</dbReference>
<sequence>MTIPMDTFGNARSLKVIDMSHNVLTFMENQHEPFQLSSPFQIQTNLHHLNLSHNHIEKVFPDWMFNLIKLEHLDLSYNNINFITTNDLQFLSRKIQVYLTHNQITEIFFKDIEAMASDHNLSDNIEVPVLYLDGNPVVCDCLLTEFVRLVKNQLSSDVKKLIKIDPGKLTCSAPPEHAGKLVASVDPHDLYCDFDTDSSKIKKCPIGCKCQLRRTDYALVVNCSNAELTTVPVLPNPQTSSLNFTILYLENNYLTHLPKNTDLGYDRVRFLYAKSNNITNIAPENLPSQLELLDLRNNNMIHINETVLSAFNDTNTLKNISLSNNPWKCNCEALSFMIYIQSQFKKVNDYDNLECSDGQRINKMVPGDICTDDVQTIVALSITLALLGILIGILAALYYKYQQEIKIWMYWHNICPFIFNSDTLDANKKYDAFISYSHKDEDFVADTLVPELEFRRKFNLCIHRRDWTVGDFIPDQIIRSVADSRRTIIVLSPNYVESVWGTMEFRAAHHTAVKENVSRVIVIIYGDVNTQNMDSELKSYIDMNTYIKWGDPWFWERLHYALRTIKTGKKGAGAFFKTSSKSTVDDKLELIHPSPMTTPHATSPVDSPKLNGSISYARNGKLPNGGLNGHVNGAFIINTNSKQSDV</sequence>
<evidence type="ECO:0000256" key="6">
    <source>
        <dbReference type="ARBA" id="ARBA00022989"/>
    </source>
</evidence>
<dbReference type="PROSITE" id="PS51450">
    <property type="entry name" value="LRR"/>
    <property type="match status" value="2"/>
</dbReference>
<keyword evidence="6 9" id="KW-1133">Transmembrane helix</keyword>
<dbReference type="InterPro" id="IPR035897">
    <property type="entry name" value="Toll_tir_struct_dom_sf"/>
</dbReference>
<dbReference type="InterPro" id="IPR000372">
    <property type="entry name" value="LRRNT"/>
</dbReference>
<dbReference type="InterPro" id="IPR000483">
    <property type="entry name" value="Cys-rich_flank_reg_C"/>
</dbReference>
<dbReference type="VEuPathDB" id="VectorBase:LLONM1_007161"/>
<dbReference type="InterPro" id="IPR000157">
    <property type="entry name" value="TIR_dom"/>
</dbReference>
<feature type="transmembrane region" description="Helical" evidence="9">
    <location>
        <begin position="377"/>
        <end position="399"/>
    </location>
</feature>
<keyword evidence="5" id="KW-0732">Signal</keyword>
<evidence type="ECO:0000313" key="12">
    <source>
        <dbReference type="Proteomes" id="UP000092461"/>
    </source>
</evidence>
<dbReference type="Pfam" id="PF13676">
    <property type="entry name" value="TIR_2"/>
    <property type="match status" value="1"/>
</dbReference>
<dbReference type="EMBL" id="AJWK01023878">
    <property type="status" value="NOT_ANNOTATED_CDS"/>
    <property type="molecule type" value="Genomic_DNA"/>
</dbReference>
<evidence type="ECO:0000259" key="10">
    <source>
        <dbReference type="PROSITE" id="PS50104"/>
    </source>
</evidence>
<evidence type="ECO:0000256" key="4">
    <source>
        <dbReference type="ARBA" id="ARBA00022692"/>
    </source>
</evidence>
<dbReference type="PROSITE" id="PS50104">
    <property type="entry name" value="TIR"/>
    <property type="match status" value="1"/>
</dbReference>
<reference evidence="11" key="1">
    <citation type="submission" date="2020-05" db="UniProtKB">
        <authorList>
            <consortium name="EnsemblMetazoa"/>
        </authorList>
    </citation>
    <scope>IDENTIFICATION</scope>
    <source>
        <strain evidence="11">Jacobina</strain>
    </source>
</reference>
<evidence type="ECO:0000313" key="11">
    <source>
        <dbReference type="EnsemblMetazoa" id="LLOJ007208-PA"/>
    </source>
</evidence>
<name>A0A1B0CQQ9_LUTLO</name>
<proteinExistence type="inferred from homology"/>
<dbReference type="VEuPathDB" id="VectorBase:LLOJ007208"/>
<dbReference type="SUPFAM" id="SSF52058">
    <property type="entry name" value="L domain-like"/>
    <property type="match status" value="1"/>
</dbReference>
<evidence type="ECO:0000256" key="7">
    <source>
        <dbReference type="ARBA" id="ARBA00023136"/>
    </source>
</evidence>
<dbReference type="Gene3D" id="3.40.50.10140">
    <property type="entry name" value="Toll/interleukin-1 receptor homology (TIR) domain"/>
    <property type="match status" value="1"/>
</dbReference>
<dbReference type="GO" id="GO:0005886">
    <property type="term" value="C:plasma membrane"/>
    <property type="evidence" value="ECO:0007669"/>
    <property type="project" value="TreeGrafter"/>
</dbReference>
<evidence type="ECO:0000256" key="5">
    <source>
        <dbReference type="ARBA" id="ARBA00022729"/>
    </source>
</evidence>
<dbReference type="InterPro" id="IPR032675">
    <property type="entry name" value="LRR_dom_sf"/>
</dbReference>
<dbReference type="Gene3D" id="3.80.10.10">
    <property type="entry name" value="Ribonuclease Inhibitor"/>
    <property type="match status" value="2"/>
</dbReference>
<organism evidence="11 12">
    <name type="scientific">Lutzomyia longipalpis</name>
    <name type="common">Sand fly</name>
    <dbReference type="NCBI Taxonomy" id="7200"/>
    <lineage>
        <taxon>Eukaryota</taxon>
        <taxon>Metazoa</taxon>
        <taxon>Ecdysozoa</taxon>
        <taxon>Arthropoda</taxon>
        <taxon>Hexapoda</taxon>
        <taxon>Insecta</taxon>
        <taxon>Pterygota</taxon>
        <taxon>Neoptera</taxon>
        <taxon>Endopterygota</taxon>
        <taxon>Diptera</taxon>
        <taxon>Nematocera</taxon>
        <taxon>Psychodoidea</taxon>
        <taxon>Psychodidae</taxon>
        <taxon>Lutzomyia</taxon>
        <taxon>Lutzomyia</taxon>
    </lineage>
</organism>
<dbReference type="PANTHER" id="PTHR24365:SF541">
    <property type="entry name" value="PROTEIN TOLL-RELATED"/>
    <property type="match status" value="1"/>
</dbReference>
<keyword evidence="12" id="KW-1185">Reference proteome</keyword>
<dbReference type="EnsemblMetazoa" id="LLOJ007208-RA">
    <property type="protein sequence ID" value="LLOJ007208-PA"/>
    <property type="gene ID" value="LLOJ007208"/>
</dbReference>
<evidence type="ECO:0000256" key="8">
    <source>
        <dbReference type="ARBA" id="ARBA00023170"/>
    </source>
</evidence>
<dbReference type="SMART" id="SM00255">
    <property type="entry name" value="TIR"/>
    <property type="match status" value="1"/>
</dbReference>
<dbReference type="FunFam" id="3.40.50.10140:FF:000026">
    <property type="entry name" value="Toll-like receptor 2"/>
    <property type="match status" value="1"/>
</dbReference>
<evidence type="ECO:0000256" key="2">
    <source>
        <dbReference type="ARBA" id="ARBA00009634"/>
    </source>
</evidence>
<dbReference type="SMART" id="SM00013">
    <property type="entry name" value="LRRNT"/>
    <property type="match status" value="1"/>
</dbReference>
<comment type="subcellular location">
    <subcellularLocation>
        <location evidence="1">Membrane</location>
        <topology evidence="1">Single-pass membrane protein</topology>
    </subcellularLocation>
</comment>
<evidence type="ECO:0000256" key="3">
    <source>
        <dbReference type="ARBA" id="ARBA00022614"/>
    </source>
</evidence>
<comment type="similarity">
    <text evidence="2">Belongs to the Toll-like receptor family.</text>
</comment>
<dbReference type="PRINTS" id="PR01537">
    <property type="entry name" value="INTRLKN1R1F"/>
</dbReference>
<evidence type="ECO:0000256" key="1">
    <source>
        <dbReference type="ARBA" id="ARBA00004167"/>
    </source>
</evidence>
<dbReference type="Pfam" id="PF13855">
    <property type="entry name" value="LRR_8"/>
    <property type="match status" value="1"/>
</dbReference>
<dbReference type="PANTHER" id="PTHR24365">
    <property type="entry name" value="TOLL-LIKE RECEPTOR"/>
    <property type="match status" value="1"/>
</dbReference>
<keyword evidence="4 9" id="KW-0812">Transmembrane</keyword>
<feature type="domain" description="TIR" evidence="10">
    <location>
        <begin position="428"/>
        <end position="562"/>
    </location>
</feature>
<evidence type="ECO:0000256" key="9">
    <source>
        <dbReference type="SAM" id="Phobius"/>
    </source>
</evidence>
<dbReference type="GO" id="GO:0038023">
    <property type="term" value="F:signaling receptor activity"/>
    <property type="evidence" value="ECO:0007669"/>
    <property type="project" value="TreeGrafter"/>
</dbReference>
<keyword evidence="3" id="KW-0433">Leucine-rich repeat</keyword>